<dbReference type="Gene3D" id="2.40.33.20">
    <property type="entry name" value="PK beta-barrel domain-like"/>
    <property type="match status" value="1"/>
</dbReference>
<dbReference type="SUPFAM" id="SSF50800">
    <property type="entry name" value="PK beta-barrel domain-like"/>
    <property type="match status" value="1"/>
</dbReference>
<dbReference type="InterPro" id="IPR008284">
    <property type="entry name" value="MoCF_biosynth_CS"/>
</dbReference>
<dbReference type="SMART" id="SM00852">
    <property type="entry name" value="MoCF_biosynth"/>
    <property type="match status" value="1"/>
</dbReference>
<accession>A0A9D2T0L1</accession>
<evidence type="ECO:0000256" key="2">
    <source>
        <dbReference type="ARBA" id="ARBA00005046"/>
    </source>
</evidence>
<reference evidence="5" key="1">
    <citation type="journal article" date="2021" name="PeerJ">
        <title>Extensive microbial diversity within the chicken gut microbiome revealed by metagenomics and culture.</title>
        <authorList>
            <person name="Gilroy R."/>
            <person name="Ravi A."/>
            <person name="Getino M."/>
            <person name="Pursley I."/>
            <person name="Horton D.L."/>
            <person name="Alikhan N.F."/>
            <person name="Baker D."/>
            <person name="Gharbi K."/>
            <person name="Hall N."/>
            <person name="Watson M."/>
            <person name="Adriaenssens E.M."/>
            <person name="Foster-Nyarko E."/>
            <person name="Jarju S."/>
            <person name="Secka A."/>
            <person name="Antonio M."/>
            <person name="Oren A."/>
            <person name="Chaudhuri R.R."/>
            <person name="La Ragione R."/>
            <person name="Hildebrand F."/>
            <person name="Pallen M.J."/>
        </authorList>
    </citation>
    <scope>NUCLEOTIDE SEQUENCE</scope>
    <source>
        <strain evidence="5">CHK186-1790</strain>
    </source>
</reference>
<dbReference type="NCBIfam" id="TIGR00177">
    <property type="entry name" value="molyb_syn"/>
    <property type="match status" value="1"/>
</dbReference>
<comment type="pathway">
    <text evidence="2">Cofactor biosynthesis; molybdopterin biosynthesis.</text>
</comment>
<dbReference type="GO" id="GO:0030151">
    <property type="term" value="F:molybdenum ion binding"/>
    <property type="evidence" value="ECO:0007669"/>
    <property type="project" value="InterPro"/>
</dbReference>
<dbReference type="Gene3D" id="3.40.980.10">
    <property type="entry name" value="MoaB/Mog-like domain"/>
    <property type="match status" value="1"/>
</dbReference>
<proteinExistence type="predicted"/>
<dbReference type="EMBL" id="DWWJ01000112">
    <property type="protein sequence ID" value="HJC41189.1"/>
    <property type="molecule type" value="Genomic_DNA"/>
</dbReference>
<evidence type="ECO:0000313" key="5">
    <source>
        <dbReference type="EMBL" id="HJC41189.1"/>
    </source>
</evidence>
<protein>
    <submittedName>
        <fullName evidence="5">MOSC domain-containing protein</fullName>
    </submittedName>
</protein>
<comment type="function">
    <text evidence="1">May be involved in the biosynthesis of molybdopterin.</text>
</comment>
<dbReference type="InterPro" id="IPR001453">
    <property type="entry name" value="MoaB/Mog_dom"/>
</dbReference>
<dbReference type="PANTHER" id="PTHR43764:SF1">
    <property type="entry name" value="MOLYBDOPTERIN MOLYBDOTRANSFERASE"/>
    <property type="match status" value="1"/>
</dbReference>
<evidence type="ECO:0000256" key="1">
    <source>
        <dbReference type="ARBA" id="ARBA00003487"/>
    </source>
</evidence>
<dbReference type="Pfam" id="PF00994">
    <property type="entry name" value="MoCF_biosynth"/>
    <property type="match status" value="1"/>
</dbReference>
<evidence type="ECO:0000259" key="4">
    <source>
        <dbReference type="PROSITE" id="PS51340"/>
    </source>
</evidence>
<dbReference type="CDD" id="cd00886">
    <property type="entry name" value="MogA_MoaB"/>
    <property type="match status" value="1"/>
</dbReference>
<dbReference type="PANTHER" id="PTHR43764">
    <property type="entry name" value="MOLYBDENUM COFACTOR BIOSYNTHESIS"/>
    <property type="match status" value="1"/>
</dbReference>
<organism evidence="5 6">
    <name type="scientific">Candidatus Intestinimonas pullistercoris</name>
    <dbReference type="NCBI Taxonomy" id="2838623"/>
    <lineage>
        <taxon>Bacteria</taxon>
        <taxon>Bacillati</taxon>
        <taxon>Bacillota</taxon>
        <taxon>Clostridia</taxon>
        <taxon>Eubacteriales</taxon>
        <taxon>Intestinimonas</taxon>
    </lineage>
</organism>
<dbReference type="InterPro" id="IPR036425">
    <property type="entry name" value="MoaB/Mog-like_dom_sf"/>
</dbReference>
<dbReference type="GO" id="GO:0030170">
    <property type="term" value="F:pyridoxal phosphate binding"/>
    <property type="evidence" value="ECO:0007669"/>
    <property type="project" value="InterPro"/>
</dbReference>
<dbReference type="GO" id="GO:0006777">
    <property type="term" value="P:Mo-molybdopterin cofactor biosynthetic process"/>
    <property type="evidence" value="ECO:0007669"/>
    <property type="project" value="UniProtKB-KW"/>
</dbReference>
<evidence type="ECO:0000256" key="3">
    <source>
        <dbReference type="ARBA" id="ARBA00023150"/>
    </source>
</evidence>
<comment type="caution">
    <text evidence="5">The sequence shown here is derived from an EMBL/GenBank/DDBJ whole genome shotgun (WGS) entry which is preliminary data.</text>
</comment>
<dbReference type="InterPro" id="IPR051920">
    <property type="entry name" value="MPT_Adenylyltrnsfr/MoaC-Rel"/>
</dbReference>
<sequence length="308" mass="32730">MGRVLAVCVSPQKGTQKQNVGSARFLPNWGIEGDAHAGTWHRQVSLLSHEQVEAFRARGAVVDHGAFGENLVVEGFDCKALPVGTRLRCGSVVLELTQIGKECHAHCAIYQAMGECIMPREGVFARVLRGGTISVGDELTILEGGIPMRAAILTLSDSGAAGRREDQSGPVIRELLEAAGYEVVHTALLPDGREPLASELRRLCDGDLADLVLTTGGTGFSPRDLTPEATLEVVERPAPGIAEAMRWHSLQITPRAMLSRAAAGIRKGALIVNLPGSPKAVRECLEFLLPTLAHGLEVLKGTGGECAR</sequence>
<dbReference type="SUPFAM" id="SSF53218">
    <property type="entry name" value="Molybdenum cofactor biosynthesis proteins"/>
    <property type="match status" value="1"/>
</dbReference>
<keyword evidence="3" id="KW-0501">Molybdenum cofactor biosynthesis</keyword>
<dbReference type="Pfam" id="PF03473">
    <property type="entry name" value="MOSC"/>
    <property type="match status" value="1"/>
</dbReference>
<name>A0A9D2T0L1_9FIRM</name>
<dbReference type="InterPro" id="IPR011037">
    <property type="entry name" value="Pyrv_Knase-like_insert_dom_sf"/>
</dbReference>
<gene>
    <name evidence="5" type="ORF">H9701_06520</name>
</gene>
<feature type="domain" description="MOSC" evidence="4">
    <location>
        <begin position="18"/>
        <end position="142"/>
    </location>
</feature>
<evidence type="ECO:0000313" key="6">
    <source>
        <dbReference type="Proteomes" id="UP000823882"/>
    </source>
</evidence>
<reference evidence="5" key="2">
    <citation type="submission" date="2021-04" db="EMBL/GenBank/DDBJ databases">
        <authorList>
            <person name="Gilroy R."/>
        </authorList>
    </citation>
    <scope>NUCLEOTIDE SEQUENCE</scope>
    <source>
        <strain evidence="5">CHK186-1790</strain>
    </source>
</reference>
<dbReference type="PROSITE" id="PS01078">
    <property type="entry name" value="MOCF_BIOSYNTHESIS_1"/>
    <property type="match status" value="1"/>
</dbReference>
<dbReference type="AlphaFoldDB" id="A0A9D2T0L1"/>
<dbReference type="InterPro" id="IPR005302">
    <property type="entry name" value="MoCF_Sase_C"/>
</dbReference>
<dbReference type="Proteomes" id="UP000823882">
    <property type="component" value="Unassembled WGS sequence"/>
</dbReference>
<dbReference type="GO" id="GO:0003824">
    <property type="term" value="F:catalytic activity"/>
    <property type="evidence" value="ECO:0007669"/>
    <property type="project" value="InterPro"/>
</dbReference>
<dbReference type="PROSITE" id="PS51340">
    <property type="entry name" value="MOSC"/>
    <property type="match status" value="1"/>
</dbReference>